<dbReference type="InterPro" id="IPR050259">
    <property type="entry name" value="SDR"/>
</dbReference>
<dbReference type="InterPro" id="IPR002347">
    <property type="entry name" value="SDR_fam"/>
</dbReference>
<protein>
    <submittedName>
        <fullName evidence="4">SDR family NAD(P)-dependent oxidoreductase</fullName>
    </submittedName>
</protein>
<dbReference type="CDD" id="cd05233">
    <property type="entry name" value="SDR_c"/>
    <property type="match status" value="1"/>
</dbReference>
<organism evidence="4 5">
    <name type="scientific">Metabacillus mangrovi</name>
    <dbReference type="NCBI Taxonomy" id="1491830"/>
    <lineage>
        <taxon>Bacteria</taxon>
        <taxon>Bacillati</taxon>
        <taxon>Bacillota</taxon>
        <taxon>Bacilli</taxon>
        <taxon>Bacillales</taxon>
        <taxon>Bacillaceae</taxon>
        <taxon>Metabacillus</taxon>
    </lineage>
</organism>
<dbReference type="RefSeq" id="WP_155113417.1">
    <property type="nucleotide sequence ID" value="NZ_WMIB01000020.1"/>
</dbReference>
<keyword evidence="2" id="KW-0560">Oxidoreductase</keyword>
<dbReference type="InterPro" id="IPR020904">
    <property type="entry name" value="Sc_DH/Rdtase_CS"/>
</dbReference>
<dbReference type="AlphaFoldDB" id="A0A7X2S7H1"/>
<gene>
    <name evidence="4" type="ORF">GKZ89_15995</name>
</gene>
<proteinExistence type="inferred from homology"/>
<dbReference type="PANTHER" id="PTHR42879:SF2">
    <property type="entry name" value="3-OXOACYL-[ACYL-CARRIER-PROTEIN] REDUCTASE FABG"/>
    <property type="match status" value="1"/>
</dbReference>
<dbReference type="Gene3D" id="3.40.50.720">
    <property type="entry name" value="NAD(P)-binding Rossmann-like Domain"/>
    <property type="match status" value="1"/>
</dbReference>
<evidence type="ECO:0000313" key="5">
    <source>
        <dbReference type="Proteomes" id="UP000434639"/>
    </source>
</evidence>
<comment type="similarity">
    <text evidence="1 3">Belongs to the short-chain dehydrogenases/reductases (SDR) family.</text>
</comment>
<evidence type="ECO:0000313" key="4">
    <source>
        <dbReference type="EMBL" id="MTH54905.1"/>
    </source>
</evidence>
<dbReference type="PROSITE" id="PS00061">
    <property type="entry name" value="ADH_SHORT"/>
    <property type="match status" value="1"/>
</dbReference>
<name>A0A7X2S7H1_9BACI</name>
<comment type="caution">
    <text evidence="4">The sequence shown here is derived from an EMBL/GenBank/DDBJ whole genome shotgun (WGS) entry which is preliminary data.</text>
</comment>
<dbReference type="SUPFAM" id="SSF51735">
    <property type="entry name" value="NAD(P)-binding Rossmann-fold domains"/>
    <property type="match status" value="1"/>
</dbReference>
<keyword evidence="5" id="KW-1185">Reference proteome</keyword>
<dbReference type="FunFam" id="3.40.50.720:FF:000084">
    <property type="entry name" value="Short-chain dehydrogenase reductase"/>
    <property type="match status" value="1"/>
</dbReference>
<dbReference type="OrthoDB" id="9804774at2"/>
<evidence type="ECO:0000256" key="1">
    <source>
        <dbReference type="ARBA" id="ARBA00006484"/>
    </source>
</evidence>
<dbReference type="InterPro" id="IPR036291">
    <property type="entry name" value="NAD(P)-bd_dom_sf"/>
</dbReference>
<accession>A0A7X2S7H1</accession>
<dbReference type="Pfam" id="PF00106">
    <property type="entry name" value="adh_short"/>
    <property type="match status" value="1"/>
</dbReference>
<dbReference type="GO" id="GO:0016491">
    <property type="term" value="F:oxidoreductase activity"/>
    <property type="evidence" value="ECO:0007669"/>
    <property type="project" value="UniProtKB-KW"/>
</dbReference>
<dbReference type="PANTHER" id="PTHR42879">
    <property type="entry name" value="3-OXOACYL-(ACYL-CARRIER-PROTEIN) REDUCTASE"/>
    <property type="match status" value="1"/>
</dbReference>
<reference evidence="4 5" key="1">
    <citation type="journal article" date="2017" name="Int. J. Syst. Evol. Microbiol.">
        <title>Bacillus mangrovi sp. nov., isolated from a sediment sample from a mangrove forest.</title>
        <authorList>
            <person name="Gupta V."/>
            <person name="Singh P.K."/>
            <person name="Korpole S."/>
            <person name="Tanuku N.R.S."/>
            <person name="Pinnaka A.K."/>
        </authorList>
    </citation>
    <scope>NUCLEOTIDE SEQUENCE [LARGE SCALE GENOMIC DNA]</scope>
    <source>
        <strain evidence="4 5">KCTC 33872</strain>
    </source>
</reference>
<evidence type="ECO:0000256" key="2">
    <source>
        <dbReference type="ARBA" id="ARBA00023002"/>
    </source>
</evidence>
<dbReference type="Proteomes" id="UP000434639">
    <property type="component" value="Unassembled WGS sequence"/>
</dbReference>
<dbReference type="GO" id="GO:0008206">
    <property type="term" value="P:bile acid metabolic process"/>
    <property type="evidence" value="ECO:0007669"/>
    <property type="project" value="UniProtKB-ARBA"/>
</dbReference>
<evidence type="ECO:0000256" key="3">
    <source>
        <dbReference type="RuleBase" id="RU000363"/>
    </source>
</evidence>
<sequence>MELHLTDKLVLVTGSTAGIGKAAAISFLNEGAKVIINGRSKENVEAAVAELSPLGTVYGIQGDVSKKDETDKMIAQINEIGDLDILVNNTGVFTVKPFEEVTDEEWLDYYQINVMSAVRLSRAFLPKMIERNEGRIINLASEAGIKPYPELVPYGVSKTALITLSRGLAEVAKGTNVTVNSVLPGPTWTEGFGTFIGDMASESGMDLDTYIKEYFKNDQPTSLIQRYATVEEVADTIVFLASSKASAINGTAQRVEGGIIQSIL</sequence>
<dbReference type="PRINTS" id="PR00080">
    <property type="entry name" value="SDRFAMILY"/>
</dbReference>
<dbReference type="EMBL" id="WMIB01000020">
    <property type="protein sequence ID" value="MTH54905.1"/>
    <property type="molecule type" value="Genomic_DNA"/>
</dbReference>
<dbReference type="PRINTS" id="PR00081">
    <property type="entry name" value="GDHRDH"/>
</dbReference>